<dbReference type="InterPro" id="IPR029044">
    <property type="entry name" value="Nucleotide-diphossugar_trans"/>
</dbReference>
<evidence type="ECO:0000313" key="3">
    <source>
        <dbReference type="Proteomes" id="UP000248557"/>
    </source>
</evidence>
<name>A0A328Q7W6_9EURY</name>
<dbReference type="GO" id="GO:0016740">
    <property type="term" value="F:transferase activity"/>
    <property type="evidence" value="ECO:0007669"/>
    <property type="project" value="UniProtKB-KW"/>
</dbReference>
<dbReference type="Pfam" id="PF00483">
    <property type="entry name" value="NTP_transferase"/>
    <property type="match status" value="1"/>
</dbReference>
<dbReference type="RefSeq" id="WP_011406684.1">
    <property type="nucleotide sequence ID" value="NZ_CATZNA010000003.1"/>
</dbReference>
<dbReference type="OMA" id="AWRQGWI"/>
<dbReference type="PANTHER" id="PTHR42883">
    <property type="entry name" value="GLUCOSE-1-PHOSPHATE THYMIDYLTRANSFERASE"/>
    <property type="match status" value="1"/>
</dbReference>
<dbReference type="InterPro" id="IPR005835">
    <property type="entry name" value="NTP_transferase_dom"/>
</dbReference>
<dbReference type="AlphaFoldDB" id="A0A328Q7W6"/>
<organism evidence="2 3">
    <name type="scientific">Methanosphaera stadtmanae</name>
    <dbReference type="NCBI Taxonomy" id="2317"/>
    <lineage>
        <taxon>Archaea</taxon>
        <taxon>Methanobacteriati</taxon>
        <taxon>Methanobacteriota</taxon>
        <taxon>Methanomada group</taxon>
        <taxon>Methanobacteria</taxon>
        <taxon>Methanobacteriales</taxon>
        <taxon>Methanobacteriaceae</taxon>
        <taxon>Methanosphaera</taxon>
    </lineage>
</organism>
<proteinExistence type="predicted"/>
<dbReference type="CDD" id="cd04189">
    <property type="entry name" value="G1P_TT_long"/>
    <property type="match status" value="1"/>
</dbReference>
<protein>
    <submittedName>
        <fullName evidence="2">Glucose-1-phosphate thymidylyltransferase</fullName>
    </submittedName>
</protein>
<evidence type="ECO:0000313" key="2">
    <source>
        <dbReference type="EMBL" id="RAP02830.1"/>
    </source>
</evidence>
<accession>A0A328Q7W6</accession>
<dbReference type="NCBIfam" id="TIGR01208">
    <property type="entry name" value="rmlA_long"/>
    <property type="match status" value="1"/>
</dbReference>
<sequence length="357" mass="39018">MKGVILSGGHGTRLRPLTHTGPKQLIPIANKPVIEYAIEDLRDAGITDIGIILGTNMPNKIKDALGDGTKFGVNITYIMQGEPKGLAHAAATAKDFVDGDSFVMYLGDNILKSGIEEFVEGFDESEFSSRLLLQEVEDPRQFGVAELNDEGKIIHLVEKPKHPKNNLALVGIYLFKNNIFDAINKIEPSWRNELEITDAIQRLIDDGFDVDSFVVEGWWKDTGKPEDVLDANQLILETIEKDISSGATIEENVKIKGRVIIGENTVVKSGSVIKGPAIIGNNCEIKGYVGPYTSIGNNTKIIESEIDSSIIIGESVIQSDKRITDSLLGQNSKIISDKVTYPKGRSFVIGENSIVKL</sequence>
<dbReference type="Gene3D" id="2.160.10.10">
    <property type="entry name" value="Hexapeptide repeat proteins"/>
    <property type="match status" value="1"/>
</dbReference>
<feature type="domain" description="Nucleotidyl transferase" evidence="1">
    <location>
        <begin position="2"/>
        <end position="236"/>
    </location>
</feature>
<comment type="caution">
    <text evidence="2">The sequence shown here is derived from an EMBL/GenBank/DDBJ whole genome shotgun (WGS) entry which is preliminary data.</text>
</comment>
<dbReference type="EMBL" id="NGJK01000070">
    <property type="protein sequence ID" value="RAP02830.1"/>
    <property type="molecule type" value="Genomic_DNA"/>
</dbReference>
<dbReference type="InterPro" id="IPR005908">
    <property type="entry name" value="G1P_thy_trans_l"/>
</dbReference>
<evidence type="ECO:0000259" key="1">
    <source>
        <dbReference type="Pfam" id="PF00483"/>
    </source>
</evidence>
<dbReference type="GeneID" id="3854709"/>
<dbReference type="PANTHER" id="PTHR42883:SF2">
    <property type="entry name" value="THYMIDYLYLTRANSFERASE"/>
    <property type="match status" value="1"/>
</dbReference>
<keyword evidence="2" id="KW-0808">Transferase</keyword>
<dbReference type="Gene3D" id="3.90.550.10">
    <property type="entry name" value="Spore Coat Polysaccharide Biosynthesis Protein SpsA, Chain A"/>
    <property type="match status" value="1"/>
</dbReference>
<dbReference type="Proteomes" id="UP000248557">
    <property type="component" value="Unassembled WGS sequence"/>
</dbReference>
<dbReference type="SUPFAM" id="SSF53448">
    <property type="entry name" value="Nucleotide-diphospho-sugar transferases"/>
    <property type="match status" value="1"/>
</dbReference>
<gene>
    <name evidence="2" type="ORF">CA615_05480</name>
</gene>
<reference evidence="2 3" key="1">
    <citation type="submission" date="2017-05" db="EMBL/GenBank/DDBJ databases">
        <title>Host range expansion of the Methanosphaera genus to humans and monogastric animals involves recent and extensive reduction in genome content.</title>
        <authorList>
            <person name="Hoedt E.C."/>
            <person name="Volmer J.G."/>
            <person name="Parks D.H."/>
            <person name="Rosewarne C.P."/>
            <person name="Denman S.E."/>
            <person name="Mcsweeney C.S."/>
            <person name="O Cuiv P."/>
            <person name="Hugenholtz P."/>
            <person name="Tyson G.W."/>
            <person name="Morrison M."/>
        </authorList>
    </citation>
    <scope>NUCLEOTIDE SEQUENCE [LARGE SCALE GENOMIC DNA]</scope>
    <source>
        <strain evidence="2 3">PA5</strain>
    </source>
</reference>